<accession>X0V139</accession>
<comment type="caution">
    <text evidence="2">The sequence shown here is derived from an EMBL/GenBank/DDBJ whole genome shotgun (WGS) entry which is preliminary data.</text>
</comment>
<evidence type="ECO:0000313" key="2">
    <source>
        <dbReference type="EMBL" id="GAG05152.1"/>
    </source>
</evidence>
<evidence type="ECO:0008006" key="3">
    <source>
        <dbReference type="Google" id="ProtNLM"/>
    </source>
</evidence>
<dbReference type="InterPro" id="IPR010090">
    <property type="entry name" value="Phage_tape_meas"/>
</dbReference>
<dbReference type="AlphaFoldDB" id="X0V139"/>
<gene>
    <name evidence="2" type="ORF">S01H1_44152</name>
</gene>
<sequence>ALMAAAGAGDLFRKSLTIGTEAWAQNTALAKEAAMRYETVAAKFTVLKNRLNIVAIRVGDALVPALIEAVAAAEPLFKAISGLATKFAEMDPKTQKIIIGVTAFIAVLGPLAIAIGTVVTALSTLAPILAIITAPIVAIPIALALWITRWREIGNGVVTINRWLVDQIIGQFNRLKDSIGNIIASVKDATILKWDELSAGTVTIVNFLVEKVVAAFASVKDATILKWDELSAGTVTIVNFLVERVVAAFGRLKAAVGNIITSIKD</sequence>
<protein>
    <recommendedName>
        <fullName evidence="3">Phage tail tape measure protein</fullName>
    </recommendedName>
</protein>
<proteinExistence type="predicted"/>
<feature type="non-terminal residue" evidence="2">
    <location>
        <position position="265"/>
    </location>
</feature>
<keyword evidence="1" id="KW-1133">Transmembrane helix</keyword>
<keyword evidence="1" id="KW-0472">Membrane</keyword>
<dbReference type="NCBIfam" id="TIGR01760">
    <property type="entry name" value="tape_meas_TP901"/>
    <property type="match status" value="1"/>
</dbReference>
<name>X0V139_9ZZZZ</name>
<feature type="transmembrane region" description="Helical" evidence="1">
    <location>
        <begin position="125"/>
        <end position="147"/>
    </location>
</feature>
<organism evidence="2">
    <name type="scientific">marine sediment metagenome</name>
    <dbReference type="NCBI Taxonomy" id="412755"/>
    <lineage>
        <taxon>unclassified sequences</taxon>
        <taxon>metagenomes</taxon>
        <taxon>ecological metagenomes</taxon>
    </lineage>
</organism>
<keyword evidence="1" id="KW-0812">Transmembrane</keyword>
<dbReference type="EMBL" id="BARS01028155">
    <property type="protein sequence ID" value="GAG05152.1"/>
    <property type="molecule type" value="Genomic_DNA"/>
</dbReference>
<evidence type="ECO:0000256" key="1">
    <source>
        <dbReference type="SAM" id="Phobius"/>
    </source>
</evidence>
<feature type="transmembrane region" description="Helical" evidence="1">
    <location>
        <begin position="97"/>
        <end position="119"/>
    </location>
</feature>
<reference evidence="2" key="1">
    <citation type="journal article" date="2014" name="Front. Microbiol.">
        <title>High frequency of phylogenetically diverse reductive dehalogenase-homologous genes in deep subseafloor sedimentary metagenomes.</title>
        <authorList>
            <person name="Kawai M."/>
            <person name="Futagami T."/>
            <person name="Toyoda A."/>
            <person name="Takaki Y."/>
            <person name="Nishi S."/>
            <person name="Hori S."/>
            <person name="Arai W."/>
            <person name="Tsubouchi T."/>
            <person name="Morono Y."/>
            <person name="Uchiyama I."/>
            <person name="Ito T."/>
            <person name="Fujiyama A."/>
            <person name="Inagaki F."/>
            <person name="Takami H."/>
        </authorList>
    </citation>
    <scope>NUCLEOTIDE SEQUENCE</scope>
    <source>
        <strain evidence="2">Expedition CK06-06</strain>
    </source>
</reference>
<feature type="non-terminal residue" evidence="2">
    <location>
        <position position="1"/>
    </location>
</feature>